<dbReference type="SUPFAM" id="SSF47413">
    <property type="entry name" value="lambda repressor-like DNA-binding domains"/>
    <property type="match status" value="1"/>
</dbReference>
<dbReference type="Gene3D" id="1.10.260.40">
    <property type="entry name" value="lambda repressor-like DNA-binding domains"/>
    <property type="match status" value="1"/>
</dbReference>
<dbReference type="RefSeq" id="WP_134761616.1">
    <property type="nucleotide sequence ID" value="NZ_SOZD01000002.1"/>
</dbReference>
<organism evidence="2 3">
    <name type="scientific">Jiella endophytica</name>
    <dbReference type="NCBI Taxonomy" id="2558362"/>
    <lineage>
        <taxon>Bacteria</taxon>
        <taxon>Pseudomonadati</taxon>
        <taxon>Pseudomonadota</taxon>
        <taxon>Alphaproteobacteria</taxon>
        <taxon>Hyphomicrobiales</taxon>
        <taxon>Aurantimonadaceae</taxon>
        <taxon>Jiella</taxon>
    </lineage>
</organism>
<dbReference type="GO" id="GO:0003677">
    <property type="term" value="F:DNA binding"/>
    <property type="evidence" value="ECO:0007669"/>
    <property type="project" value="InterPro"/>
</dbReference>
<dbReference type="SMART" id="SM00530">
    <property type="entry name" value="HTH_XRE"/>
    <property type="match status" value="1"/>
</dbReference>
<evidence type="ECO:0000313" key="2">
    <source>
        <dbReference type="EMBL" id="TFF25447.1"/>
    </source>
</evidence>
<gene>
    <name evidence="2" type="ORF">E3C22_08835</name>
</gene>
<evidence type="ECO:0000259" key="1">
    <source>
        <dbReference type="PROSITE" id="PS50943"/>
    </source>
</evidence>
<dbReference type="InterPro" id="IPR010982">
    <property type="entry name" value="Lambda_DNA-bd_dom_sf"/>
</dbReference>
<feature type="domain" description="HTH cro/C1-type" evidence="1">
    <location>
        <begin position="19"/>
        <end position="73"/>
    </location>
</feature>
<dbReference type="EMBL" id="SOZD01000002">
    <property type="protein sequence ID" value="TFF25447.1"/>
    <property type="molecule type" value="Genomic_DNA"/>
</dbReference>
<dbReference type="Pfam" id="PF01381">
    <property type="entry name" value="HTH_3"/>
    <property type="match status" value="1"/>
</dbReference>
<protein>
    <submittedName>
        <fullName evidence="2">XRE family transcriptional regulator</fullName>
    </submittedName>
</protein>
<dbReference type="PROSITE" id="PS50943">
    <property type="entry name" value="HTH_CROC1"/>
    <property type="match status" value="1"/>
</dbReference>
<name>A0A4Y8RRW8_9HYPH</name>
<sequence>MQESKKKPNPIDTHVGSRVRLRRTMLGMSQEKLGEALGITFQQVQKYEKGSNRIGASRLQHISDVLNVPVAYFFEDAPGSPAQTSSGMSETGSDYVVDFLSTSEGLQLNRAFVRIADPKVRKRVIDLVRTLAGSSDDLPKS</sequence>
<keyword evidence="3" id="KW-1185">Reference proteome</keyword>
<dbReference type="CDD" id="cd00093">
    <property type="entry name" value="HTH_XRE"/>
    <property type="match status" value="1"/>
</dbReference>
<accession>A0A4Y8RRW8</accession>
<reference evidence="2 3" key="1">
    <citation type="submission" date="2019-03" db="EMBL/GenBank/DDBJ databases">
        <title>Jiella endophytica sp. nov., a novel endophytic bacterium isolated from root of Ficus microcarpa Linn. f.</title>
        <authorList>
            <person name="Tuo L."/>
        </authorList>
    </citation>
    <scope>NUCLEOTIDE SEQUENCE [LARGE SCALE GENOMIC DNA]</scope>
    <source>
        <strain evidence="2 3">CBS5Q-3</strain>
    </source>
</reference>
<comment type="caution">
    <text evidence="2">The sequence shown here is derived from an EMBL/GenBank/DDBJ whole genome shotgun (WGS) entry which is preliminary data.</text>
</comment>
<evidence type="ECO:0000313" key="3">
    <source>
        <dbReference type="Proteomes" id="UP000298179"/>
    </source>
</evidence>
<dbReference type="OrthoDB" id="9797172at2"/>
<proteinExistence type="predicted"/>
<dbReference type="InterPro" id="IPR001387">
    <property type="entry name" value="Cro/C1-type_HTH"/>
</dbReference>
<dbReference type="AlphaFoldDB" id="A0A4Y8RRW8"/>
<dbReference type="Proteomes" id="UP000298179">
    <property type="component" value="Unassembled WGS sequence"/>
</dbReference>